<evidence type="ECO:0000259" key="8">
    <source>
        <dbReference type="PROSITE" id="PS50945"/>
    </source>
</evidence>
<keyword evidence="5" id="KW-0175">Coiled coil</keyword>
<dbReference type="Gene3D" id="1.20.1410.10">
    <property type="entry name" value="I/LWEQ domain"/>
    <property type="match status" value="1"/>
</dbReference>
<dbReference type="PROSITE" id="PS50942">
    <property type="entry name" value="ENTH"/>
    <property type="match status" value="1"/>
</dbReference>
<gene>
    <name evidence="9" type="primary">SLA2</name>
    <name evidence="9" type="ORF">HK103_001340</name>
</gene>
<feature type="region of interest" description="Disordered" evidence="6">
    <location>
        <begin position="278"/>
        <end position="312"/>
    </location>
</feature>
<feature type="compositionally biased region" description="Basic and acidic residues" evidence="6">
    <location>
        <begin position="300"/>
        <end position="312"/>
    </location>
</feature>
<dbReference type="GO" id="GO:0030864">
    <property type="term" value="C:cortical actin cytoskeleton"/>
    <property type="evidence" value="ECO:0007669"/>
    <property type="project" value="TreeGrafter"/>
</dbReference>
<evidence type="ECO:0000256" key="6">
    <source>
        <dbReference type="SAM" id="MobiDB-lite"/>
    </source>
</evidence>
<evidence type="ECO:0000256" key="3">
    <source>
        <dbReference type="ARBA" id="ARBA00022490"/>
    </source>
</evidence>
<dbReference type="InterPro" id="IPR030224">
    <property type="entry name" value="Sla2_fam"/>
</dbReference>
<evidence type="ECO:0000313" key="10">
    <source>
        <dbReference type="Proteomes" id="UP001210925"/>
    </source>
</evidence>
<evidence type="ECO:0000256" key="2">
    <source>
        <dbReference type="ARBA" id="ARBA00010135"/>
    </source>
</evidence>
<dbReference type="GO" id="GO:0006897">
    <property type="term" value="P:endocytosis"/>
    <property type="evidence" value="ECO:0007669"/>
    <property type="project" value="InterPro"/>
</dbReference>
<dbReference type="SMART" id="SM00307">
    <property type="entry name" value="ILWEQ"/>
    <property type="match status" value="1"/>
</dbReference>
<evidence type="ECO:0000256" key="4">
    <source>
        <dbReference type="ARBA" id="ARBA00023203"/>
    </source>
</evidence>
<feature type="domain" description="I/LWEQ" evidence="8">
    <location>
        <begin position="792"/>
        <end position="1037"/>
    </location>
</feature>
<proteinExistence type="inferred from homology"/>
<dbReference type="PANTHER" id="PTHR10407">
    <property type="entry name" value="HUNTINGTIN INTERACTING PROTEIN 1"/>
    <property type="match status" value="1"/>
</dbReference>
<feature type="coiled-coil region" evidence="5">
    <location>
        <begin position="989"/>
        <end position="1023"/>
    </location>
</feature>
<dbReference type="PANTHER" id="PTHR10407:SF15">
    <property type="entry name" value="HUNTINGTIN INTERACTING PROTEIN 1"/>
    <property type="match status" value="1"/>
</dbReference>
<keyword evidence="3" id="KW-0963">Cytoplasm</keyword>
<dbReference type="InterPro" id="IPR013809">
    <property type="entry name" value="ENTH"/>
</dbReference>
<dbReference type="Pfam" id="PF01608">
    <property type="entry name" value="I_LWEQ"/>
    <property type="match status" value="1"/>
</dbReference>
<dbReference type="SUPFAM" id="SSF109885">
    <property type="entry name" value="I/LWEQ domain"/>
    <property type="match status" value="1"/>
</dbReference>
<dbReference type="GO" id="GO:0032051">
    <property type="term" value="F:clathrin light chain binding"/>
    <property type="evidence" value="ECO:0007669"/>
    <property type="project" value="TreeGrafter"/>
</dbReference>
<feature type="coiled-coil region" evidence="5">
    <location>
        <begin position="319"/>
        <end position="596"/>
    </location>
</feature>
<dbReference type="GO" id="GO:0048268">
    <property type="term" value="P:clathrin coat assembly"/>
    <property type="evidence" value="ECO:0007669"/>
    <property type="project" value="TreeGrafter"/>
</dbReference>
<dbReference type="Proteomes" id="UP001210925">
    <property type="component" value="Unassembled WGS sequence"/>
</dbReference>
<dbReference type="GO" id="GO:0007015">
    <property type="term" value="P:actin filament organization"/>
    <property type="evidence" value="ECO:0007669"/>
    <property type="project" value="TreeGrafter"/>
</dbReference>
<evidence type="ECO:0000259" key="7">
    <source>
        <dbReference type="PROSITE" id="PS50942"/>
    </source>
</evidence>
<dbReference type="EMBL" id="JADGKB010000133">
    <property type="protein sequence ID" value="KAJ3252682.1"/>
    <property type="molecule type" value="Genomic_DNA"/>
</dbReference>
<dbReference type="InterPro" id="IPR011417">
    <property type="entry name" value="ANTH_dom"/>
</dbReference>
<evidence type="ECO:0000313" key="9">
    <source>
        <dbReference type="EMBL" id="KAJ3252682.1"/>
    </source>
</evidence>
<protein>
    <submittedName>
        <fullName evidence="9">Sla2 Src-like adaptor 2</fullName>
    </submittedName>
</protein>
<accession>A0AAD5UAK0</accession>
<dbReference type="GO" id="GO:0080025">
    <property type="term" value="F:phosphatidylinositol-3,5-bisphosphate binding"/>
    <property type="evidence" value="ECO:0007669"/>
    <property type="project" value="TreeGrafter"/>
</dbReference>
<comment type="subcellular location">
    <subcellularLocation>
        <location evidence="1">Cytoplasm</location>
    </subcellularLocation>
</comment>
<dbReference type="InterPro" id="IPR002558">
    <property type="entry name" value="ILWEQ_dom"/>
</dbReference>
<comment type="caution">
    <text evidence="9">The sequence shown here is derived from an EMBL/GenBank/DDBJ whole genome shotgun (WGS) entry which is preliminary data.</text>
</comment>
<dbReference type="GO" id="GO:0051015">
    <property type="term" value="F:actin filament binding"/>
    <property type="evidence" value="ECO:0007669"/>
    <property type="project" value="TreeGrafter"/>
</dbReference>
<dbReference type="Gene3D" id="1.25.40.90">
    <property type="match status" value="1"/>
</dbReference>
<dbReference type="GO" id="GO:0043325">
    <property type="term" value="F:phosphatidylinositol-3,4-bisphosphate binding"/>
    <property type="evidence" value="ECO:0007669"/>
    <property type="project" value="TreeGrafter"/>
</dbReference>
<evidence type="ECO:0000256" key="5">
    <source>
        <dbReference type="SAM" id="Coils"/>
    </source>
</evidence>
<sequence>MAYNDYSYGGYAPKVGSEKMELELAQAIKKALSPEETSPKQKHVRSCILYTWDMKGSGSLWNALKVFPMLSEDVIGFKAMILIHKVARQGHQNALKDLVAEHNWLDGIGRASSFQGSYAQLIQMYIAFLKSKLQYHKFHPYFSGTFDYEEYVSLKGIEDPNEGYETIFELLGLLEKIQKFQKLIFSNLRSYGGHNEARIGALVPLVEESYGIYQFIVSMMTAMHTSNWGLIIVIGSVEVLGPLRDSFKTHHYELVQFYDDCNQIRYLTSLISIPKLSSEPPNFLAQGPPKQQPRNAQKNNDAEKEKEREREVGTILTQRQRKLEEEREMKERQRLLEQQQEQYERELQQQREAELKRMQELQLREQEQLRLQMQQQEQYNLGQQLEFYRQQSLRDRETLGQYELKVNQLQQELNRALQNQSGDAQKNETITRLTNEVDQWKTKYEALAKLYAQLRKEHLDLLTKFKALKDSGAKTSEEARKNLEKAQAELKAKANELTEVIVERNRLKGDTDRIRLQYEEEFARLRKELEQSKAALTEMSLTRGTEVQSLVARFTQEQQNLENILQGKQMEIAQLTNQLQDVLSAMERSKLNYEEETSVLQAGLDQALEILRQHQMESESGMGARDERIQILEGKHQQLLDQMMDNVLQTCVTTVSESLFQLDSIEEGAKVSPEFVLSLIERAQQRCTEFSTSFVKFVNGGDPKDAVTTSSAFAQSIAELLRSGKAAIGLAQEESDGDEIHKSLGMTGQAAIQFFEKVKSAVLAQVPAQKKPEYIVNISRETQQQVSRATPLLEKIAGSKNNKIEGDLGDAVESAMGAAFRAIEEAGKRLEALLQSQGPNLNVNSAILQAAIAITTAIANLIKCATASQQEIVAQNKGNATSTAFYKKNNKWTEGLISAAQSVSTSTVYLVEVADGLVQGTKSWEQLVVAAQDVNVSTTQLVAASRVKATLYSKTQDRLEAAAVQVREATKLLVKAAKDASKLSAERDAREQVGKMSKHEAKVKEMEQQVKILELEKELQTARYTLGEMRKAGYHEEV</sequence>
<keyword evidence="4" id="KW-0009">Actin-binding</keyword>
<keyword evidence="10" id="KW-1185">Reference proteome</keyword>
<dbReference type="InterPro" id="IPR035964">
    <property type="entry name" value="I/LWEQ_dom_sf"/>
</dbReference>
<dbReference type="PROSITE" id="PS50945">
    <property type="entry name" value="I_LWEQ"/>
    <property type="match status" value="1"/>
</dbReference>
<dbReference type="SUPFAM" id="SSF48464">
    <property type="entry name" value="ENTH/VHS domain"/>
    <property type="match status" value="1"/>
</dbReference>
<dbReference type="GO" id="GO:0030136">
    <property type="term" value="C:clathrin-coated vesicle"/>
    <property type="evidence" value="ECO:0007669"/>
    <property type="project" value="TreeGrafter"/>
</dbReference>
<evidence type="ECO:0000256" key="1">
    <source>
        <dbReference type="ARBA" id="ARBA00004496"/>
    </source>
</evidence>
<reference evidence="9" key="1">
    <citation type="submission" date="2020-05" db="EMBL/GenBank/DDBJ databases">
        <title>Phylogenomic resolution of chytrid fungi.</title>
        <authorList>
            <person name="Stajich J.E."/>
            <person name="Amses K."/>
            <person name="Simmons R."/>
            <person name="Seto K."/>
            <person name="Myers J."/>
            <person name="Bonds A."/>
            <person name="Quandt C.A."/>
            <person name="Barry K."/>
            <person name="Liu P."/>
            <person name="Grigoriev I."/>
            <person name="Longcore J.E."/>
            <person name="James T.Y."/>
        </authorList>
    </citation>
    <scope>NUCLEOTIDE SEQUENCE</scope>
    <source>
        <strain evidence="9">PLAUS21</strain>
    </source>
</reference>
<dbReference type="SMART" id="SM00273">
    <property type="entry name" value="ENTH"/>
    <property type="match status" value="1"/>
</dbReference>
<name>A0AAD5UAK0_9FUNG</name>
<feature type="domain" description="ENTH" evidence="7">
    <location>
        <begin position="16"/>
        <end position="143"/>
    </location>
</feature>
<comment type="similarity">
    <text evidence="2">Belongs to the SLA2 family.</text>
</comment>
<dbReference type="InterPro" id="IPR008942">
    <property type="entry name" value="ENTH_VHS"/>
</dbReference>
<dbReference type="AlphaFoldDB" id="A0AAD5UAK0"/>
<dbReference type="Pfam" id="PF07651">
    <property type="entry name" value="ANTH"/>
    <property type="match status" value="1"/>
</dbReference>
<dbReference type="GO" id="GO:0035615">
    <property type="term" value="F:clathrin adaptor activity"/>
    <property type="evidence" value="ECO:0007669"/>
    <property type="project" value="TreeGrafter"/>
</dbReference>
<organism evidence="9 10">
    <name type="scientific">Boothiomyces macroporosus</name>
    <dbReference type="NCBI Taxonomy" id="261099"/>
    <lineage>
        <taxon>Eukaryota</taxon>
        <taxon>Fungi</taxon>
        <taxon>Fungi incertae sedis</taxon>
        <taxon>Chytridiomycota</taxon>
        <taxon>Chytridiomycota incertae sedis</taxon>
        <taxon>Chytridiomycetes</taxon>
        <taxon>Rhizophydiales</taxon>
        <taxon>Terramycetaceae</taxon>
        <taxon>Boothiomyces</taxon>
    </lineage>
</organism>